<keyword evidence="1" id="KW-0175">Coiled coil</keyword>
<feature type="compositionally biased region" description="Basic and acidic residues" evidence="2">
    <location>
        <begin position="1"/>
        <end position="20"/>
    </location>
</feature>
<evidence type="ECO:0000256" key="3">
    <source>
        <dbReference type="SAM" id="Phobius"/>
    </source>
</evidence>
<keyword evidence="3" id="KW-0472">Membrane</keyword>
<evidence type="ECO:0000313" key="5">
    <source>
        <dbReference type="Proteomes" id="UP000283983"/>
    </source>
</evidence>
<proteinExistence type="predicted"/>
<evidence type="ECO:0000256" key="2">
    <source>
        <dbReference type="SAM" id="MobiDB-lite"/>
    </source>
</evidence>
<dbReference type="InParanoid" id="A0A414NH42"/>
<name>A0A414NH42_9ACTN</name>
<keyword evidence="3" id="KW-0812">Transmembrane</keyword>
<dbReference type="RefSeq" id="WP_118103733.1">
    <property type="nucleotide sequence ID" value="NZ_CABJEU010000001.1"/>
</dbReference>
<accession>A0A414NH42</accession>
<dbReference type="AlphaFoldDB" id="A0A414NH42"/>
<feature type="transmembrane region" description="Helical" evidence="3">
    <location>
        <begin position="443"/>
        <end position="463"/>
    </location>
</feature>
<feature type="compositionally biased region" description="Basic and acidic residues" evidence="2">
    <location>
        <begin position="108"/>
        <end position="131"/>
    </location>
</feature>
<keyword evidence="5" id="KW-1185">Reference proteome</keyword>
<dbReference type="EMBL" id="QSLJ01000001">
    <property type="protein sequence ID" value="RHF39077.1"/>
    <property type="molecule type" value="Genomic_DNA"/>
</dbReference>
<gene>
    <name evidence="4" type="ORF">DW682_05265</name>
</gene>
<sequence length="464" mass="51651">MNEEDQTRDFDGTHIDRPEDAPADEQAGKLPSFLEHHARKRADIESDAMDSVGTDTPSGCVPTGEPSQTAEESDRGDENAISNAAANIGSFFSDGIASVKAMSAARRAHAEAREELNKLENTIDDRERELEHRRDVAHRYADILEEQSSRKAAAEQAAREAETRREDMTARADELKRELKQMSDEDATTEKRLKTALDAAADKERSARESGRRLQNRLDDAKSDLERLEEERRASLLAAEQAISSAQAHLDALNAEYADLQRNPSANSAGYSVRSRELELEISDAAAALRDARENLPVIDRETQREIDEALRAIDDAQKPIPVAKASFEEVAAAADRAREAHAAAREDAEKRQKELRGRIADETKAAKEQDREREMKMNEAADAQALIDEAEDIHAHPEVTEAIHRALEADRAELEDRREEVNALAAEEHSIREKTRAPRLRFITVIAAALLVIALLLAWMLLT</sequence>
<dbReference type="Proteomes" id="UP000283983">
    <property type="component" value="Unassembled WGS sequence"/>
</dbReference>
<feature type="region of interest" description="Disordered" evidence="2">
    <location>
        <begin position="146"/>
        <end position="225"/>
    </location>
</feature>
<feature type="region of interest" description="Disordered" evidence="2">
    <location>
        <begin position="1"/>
        <end position="78"/>
    </location>
</feature>
<comment type="caution">
    <text evidence="4">The sequence shown here is derived from an EMBL/GenBank/DDBJ whole genome shotgun (WGS) entry which is preliminary data.</text>
</comment>
<feature type="coiled-coil region" evidence="1">
    <location>
        <begin position="335"/>
        <end position="428"/>
    </location>
</feature>
<evidence type="ECO:0000313" key="4">
    <source>
        <dbReference type="EMBL" id="RHF39077.1"/>
    </source>
</evidence>
<organism evidence="4 5">
    <name type="scientific">Collinsella intestinalis</name>
    <dbReference type="NCBI Taxonomy" id="147207"/>
    <lineage>
        <taxon>Bacteria</taxon>
        <taxon>Bacillati</taxon>
        <taxon>Actinomycetota</taxon>
        <taxon>Coriobacteriia</taxon>
        <taxon>Coriobacteriales</taxon>
        <taxon>Coriobacteriaceae</taxon>
        <taxon>Collinsella</taxon>
    </lineage>
</organism>
<evidence type="ECO:0000256" key="1">
    <source>
        <dbReference type="SAM" id="Coils"/>
    </source>
</evidence>
<feature type="region of interest" description="Disordered" evidence="2">
    <location>
        <begin position="103"/>
        <end position="131"/>
    </location>
</feature>
<keyword evidence="3" id="KW-1133">Transmembrane helix</keyword>
<reference evidence="4 5" key="1">
    <citation type="submission" date="2018-08" db="EMBL/GenBank/DDBJ databases">
        <title>A genome reference for cultivated species of the human gut microbiota.</title>
        <authorList>
            <person name="Zou Y."/>
            <person name="Xue W."/>
            <person name="Luo G."/>
        </authorList>
    </citation>
    <scope>NUCLEOTIDE SEQUENCE [LARGE SCALE GENOMIC DNA]</scope>
    <source>
        <strain evidence="4 5">AM25-33</strain>
    </source>
</reference>
<evidence type="ECO:0008006" key="6">
    <source>
        <dbReference type="Google" id="ProtNLM"/>
    </source>
</evidence>
<protein>
    <recommendedName>
        <fullName evidence="6">Chromosome partition protein Smc</fullName>
    </recommendedName>
</protein>